<evidence type="ECO:0000259" key="8">
    <source>
        <dbReference type="PROSITE" id="PS50111"/>
    </source>
</evidence>
<dbReference type="Pfam" id="PF00015">
    <property type="entry name" value="MCPsignal"/>
    <property type="match status" value="1"/>
</dbReference>
<dbReference type="InterPro" id="IPR004090">
    <property type="entry name" value="Chemotax_Me-accpt_rcpt"/>
</dbReference>
<dbReference type="InterPro" id="IPR003660">
    <property type="entry name" value="HAMP_dom"/>
</dbReference>
<evidence type="ECO:0000313" key="12">
    <source>
        <dbReference type="Proteomes" id="UP000075517"/>
    </source>
</evidence>
<evidence type="ECO:0000256" key="1">
    <source>
        <dbReference type="ARBA" id="ARBA00004236"/>
    </source>
</evidence>
<evidence type="ECO:0000256" key="7">
    <source>
        <dbReference type="SAM" id="Phobius"/>
    </source>
</evidence>
<dbReference type="GO" id="GO:0006935">
    <property type="term" value="P:chemotaxis"/>
    <property type="evidence" value="ECO:0007669"/>
    <property type="project" value="InterPro"/>
</dbReference>
<evidence type="ECO:0000256" key="6">
    <source>
        <dbReference type="PROSITE-ProRule" id="PRU00284"/>
    </source>
</evidence>
<dbReference type="Pfam" id="PF00672">
    <property type="entry name" value="HAMP"/>
    <property type="match status" value="1"/>
</dbReference>
<dbReference type="PANTHER" id="PTHR32089">
    <property type="entry name" value="METHYL-ACCEPTING CHEMOTAXIS PROTEIN MCPB"/>
    <property type="match status" value="1"/>
</dbReference>
<dbReference type="OrthoDB" id="2489132at2"/>
<dbReference type="PROSITE" id="PS50885">
    <property type="entry name" value="HAMP"/>
    <property type="match status" value="1"/>
</dbReference>
<keyword evidence="2" id="KW-1003">Cell membrane</keyword>
<sequence>MGGTSRKFSLRLKLIVFTTALALITYSTSAFFLYVLYDQWFASWNKSVFTMIVLLLGIFWSGVLAYLAAGWITRPLQRLEEAAAKATEGHIDEDVPLPSSHDEIRSLAVAFNRMLGHLRAVVANVEESAARTTEKTAEMRQASETASSRARDIAATIDDISKGAASSAEAIQEAAAAAEDVLAIAVQVKETAERAEQSVYGMAETLKASRDITDSLISGIDQLADDQERSRAAVKQLEAHANQIGNITLLVADIAEQTNLLALNASIEAARAGEHGRGFAVVAEEVRKLADESAKAVKKIAELVGNIQNEVARVVAQMDKQVAAANAEAAKGERTNEAIAAMAASADEVIRAVHDIAELAKRQMGHMERAAAQTQEVAAIAEQTSAGALEVAAATEEQAASINDVHKLAGELVEQAEQLQAAVARFRTR</sequence>
<protein>
    <submittedName>
        <fullName evidence="10">Methyl-accepting chemotaxis protein</fullName>
    </submittedName>
</protein>
<dbReference type="CDD" id="cd06225">
    <property type="entry name" value="HAMP"/>
    <property type="match status" value="1"/>
</dbReference>
<evidence type="ECO:0000256" key="2">
    <source>
        <dbReference type="ARBA" id="ARBA00022475"/>
    </source>
</evidence>
<accession>A0A087LI00</accession>
<evidence type="ECO:0000256" key="4">
    <source>
        <dbReference type="ARBA" id="ARBA00023224"/>
    </source>
</evidence>
<evidence type="ECO:0000313" key="10">
    <source>
        <dbReference type="EMBL" id="KAF6512547.1"/>
    </source>
</evidence>
<comment type="subcellular location">
    <subcellularLocation>
        <location evidence="1">Cell membrane</location>
    </subcellularLocation>
</comment>
<keyword evidence="13" id="KW-1185">Reference proteome</keyword>
<dbReference type="Proteomes" id="UP000773850">
    <property type="component" value="Unassembled WGS sequence"/>
</dbReference>
<evidence type="ECO:0000256" key="5">
    <source>
        <dbReference type="ARBA" id="ARBA00029447"/>
    </source>
</evidence>
<dbReference type="AlphaFoldDB" id="A0A087LI00"/>
<feature type="domain" description="HAMP" evidence="9">
    <location>
        <begin position="70"/>
        <end position="123"/>
    </location>
</feature>
<dbReference type="SUPFAM" id="SSF58104">
    <property type="entry name" value="Methyl-accepting chemotaxis protein (MCP) signaling domain"/>
    <property type="match status" value="1"/>
</dbReference>
<dbReference type="SMART" id="SM00283">
    <property type="entry name" value="MA"/>
    <property type="match status" value="1"/>
</dbReference>
<reference evidence="11 12" key="1">
    <citation type="submission" date="2016-01" db="EMBL/GenBank/DDBJ databases">
        <title>Draft Genome Sequences of Seven Thermophilic Sporeformers Isolated from Foods.</title>
        <authorList>
            <person name="Berendsen E.M."/>
            <person name="Wells-Bennik M.H."/>
            <person name="Krawcyk A.O."/>
            <person name="De Jong A."/>
            <person name="Holsappel S."/>
            <person name="Eijlander R.T."/>
            <person name="Kuipers O.P."/>
        </authorList>
    </citation>
    <scope>NUCLEOTIDE SEQUENCE [LARGE SCALE GENOMIC DNA]</scope>
    <source>
        <strain evidence="11 12">B4114</strain>
    </source>
</reference>
<dbReference type="RefSeq" id="WP_033008393.1">
    <property type="nucleotide sequence ID" value="NZ_JARTEQ010000121.1"/>
</dbReference>
<dbReference type="PRINTS" id="PR00260">
    <property type="entry name" value="CHEMTRNSDUCR"/>
</dbReference>
<dbReference type="Gene3D" id="1.10.287.950">
    <property type="entry name" value="Methyl-accepting chemotaxis protein"/>
    <property type="match status" value="1"/>
</dbReference>
<feature type="domain" description="Methyl-accepting transducer" evidence="8">
    <location>
        <begin position="142"/>
        <end position="378"/>
    </location>
</feature>
<evidence type="ECO:0000256" key="3">
    <source>
        <dbReference type="ARBA" id="ARBA00023136"/>
    </source>
</evidence>
<name>A0A087LI00_GEOSE</name>
<dbReference type="PROSITE" id="PS50111">
    <property type="entry name" value="CHEMOTAXIS_TRANSDUC_2"/>
    <property type="match status" value="1"/>
</dbReference>
<dbReference type="GO" id="GO:0007165">
    <property type="term" value="P:signal transduction"/>
    <property type="evidence" value="ECO:0007669"/>
    <property type="project" value="UniProtKB-KW"/>
</dbReference>
<keyword evidence="4 6" id="KW-0807">Transducer</keyword>
<dbReference type="EMBL" id="LQYY01000082">
    <property type="protein sequence ID" value="KYD33820.1"/>
    <property type="molecule type" value="Genomic_DNA"/>
</dbReference>
<feature type="transmembrane region" description="Helical" evidence="7">
    <location>
        <begin position="48"/>
        <end position="69"/>
    </location>
</feature>
<evidence type="ECO:0000259" key="9">
    <source>
        <dbReference type="PROSITE" id="PS50885"/>
    </source>
</evidence>
<dbReference type="Gene3D" id="6.10.340.10">
    <property type="match status" value="1"/>
</dbReference>
<feature type="transmembrane region" description="Helical" evidence="7">
    <location>
        <begin position="12"/>
        <end position="36"/>
    </location>
</feature>
<keyword evidence="7" id="KW-1133">Transmembrane helix</keyword>
<dbReference type="Proteomes" id="UP000075517">
    <property type="component" value="Unassembled WGS sequence"/>
</dbReference>
<dbReference type="InterPro" id="IPR004089">
    <property type="entry name" value="MCPsignal_dom"/>
</dbReference>
<dbReference type="SMART" id="SM00304">
    <property type="entry name" value="HAMP"/>
    <property type="match status" value="1"/>
</dbReference>
<dbReference type="PANTHER" id="PTHR32089:SF112">
    <property type="entry name" value="LYSOZYME-LIKE PROTEIN-RELATED"/>
    <property type="match status" value="1"/>
</dbReference>
<evidence type="ECO:0000313" key="11">
    <source>
        <dbReference type="EMBL" id="KYD33820.1"/>
    </source>
</evidence>
<gene>
    <name evidence="11" type="ORF">B4114_2830</name>
    <name evidence="10" type="ORF">GS8_26</name>
</gene>
<comment type="similarity">
    <text evidence="5">Belongs to the methyl-accepting chemotaxis (MCP) protein family.</text>
</comment>
<organism evidence="11 12">
    <name type="scientific">Geobacillus stearothermophilus</name>
    <name type="common">Bacillus stearothermophilus</name>
    <dbReference type="NCBI Taxonomy" id="1422"/>
    <lineage>
        <taxon>Bacteria</taxon>
        <taxon>Bacillati</taxon>
        <taxon>Bacillota</taxon>
        <taxon>Bacilli</taxon>
        <taxon>Bacillales</taxon>
        <taxon>Anoxybacillaceae</taxon>
        <taxon>Geobacillus</taxon>
    </lineage>
</organism>
<keyword evidence="3 7" id="KW-0472">Membrane</keyword>
<dbReference type="GO" id="GO:0004888">
    <property type="term" value="F:transmembrane signaling receptor activity"/>
    <property type="evidence" value="ECO:0007669"/>
    <property type="project" value="InterPro"/>
</dbReference>
<dbReference type="GO" id="GO:0005886">
    <property type="term" value="C:plasma membrane"/>
    <property type="evidence" value="ECO:0007669"/>
    <property type="project" value="UniProtKB-SubCell"/>
</dbReference>
<proteinExistence type="inferred from homology"/>
<keyword evidence="7" id="KW-0812">Transmembrane</keyword>
<reference evidence="10 13" key="2">
    <citation type="submission" date="2016-03" db="EMBL/GenBank/DDBJ databases">
        <title>Spore heat resistance.</title>
        <authorList>
            <person name="Boekhorst J."/>
            <person name="Berendsen E.M."/>
            <person name="Wells-Bennik M.H."/>
            <person name="Kuipers O.P."/>
        </authorList>
    </citation>
    <scope>NUCLEOTIDE SEQUENCE [LARGE SCALE GENOMIC DNA]</scope>
    <source>
        <strain evidence="10 13">GS8</strain>
    </source>
</reference>
<comment type="caution">
    <text evidence="11">The sequence shown here is derived from an EMBL/GenBank/DDBJ whole genome shotgun (WGS) entry which is preliminary data.</text>
</comment>
<dbReference type="PATRIC" id="fig|1422.12.peg.326"/>
<evidence type="ECO:0000313" key="13">
    <source>
        <dbReference type="Proteomes" id="UP000773850"/>
    </source>
</evidence>
<dbReference type="EMBL" id="LUCS01000003">
    <property type="protein sequence ID" value="KAF6512547.1"/>
    <property type="molecule type" value="Genomic_DNA"/>
</dbReference>